<evidence type="ECO:0000313" key="1">
    <source>
        <dbReference type="EMBL" id="QHM73919.1"/>
    </source>
</evidence>
<dbReference type="RefSeq" id="WP_160623470.1">
    <property type="nucleotide sequence ID" value="NZ_CP028271.1"/>
</dbReference>
<protein>
    <submittedName>
        <fullName evidence="1">Uncharacterized protein</fullName>
    </submittedName>
</protein>
<evidence type="ECO:0000313" key="2">
    <source>
        <dbReference type="Proteomes" id="UP000464053"/>
    </source>
</evidence>
<gene>
    <name evidence="1" type="ORF">C7M51_04280</name>
</gene>
<dbReference type="AlphaFoldDB" id="A0A6P1Q765"/>
<organism evidence="1 2">
    <name type="scientific">Mixta intestinalis</name>
    <dbReference type="NCBI Taxonomy" id="1615494"/>
    <lineage>
        <taxon>Bacteria</taxon>
        <taxon>Pseudomonadati</taxon>
        <taxon>Pseudomonadota</taxon>
        <taxon>Gammaproteobacteria</taxon>
        <taxon>Enterobacterales</taxon>
        <taxon>Erwiniaceae</taxon>
        <taxon>Mixta</taxon>
    </lineage>
</organism>
<dbReference type="KEGG" id="mint:C7M51_04280"/>
<sequence>MTNQELYELVSKYISKDYEGYLNLNGVNKIAGFKSDKDNELRIMKIHYENVKQSGLQVIGINSLIAELTDFHESNVYLINVRNDNYFFKFYFDLLLKKNLGYIIIKLRKKTRKNYVGGKKFSA</sequence>
<dbReference type="OrthoDB" id="6555643at2"/>
<dbReference type="Proteomes" id="UP000464053">
    <property type="component" value="Chromosome"/>
</dbReference>
<keyword evidence="2" id="KW-1185">Reference proteome</keyword>
<name>A0A6P1Q765_9GAMM</name>
<accession>A0A6P1Q765</accession>
<dbReference type="EMBL" id="CP028271">
    <property type="protein sequence ID" value="QHM73919.1"/>
    <property type="molecule type" value="Genomic_DNA"/>
</dbReference>
<proteinExistence type="predicted"/>
<reference evidence="1 2" key="1">
    <citation type="submission" date="2018-03" db="EMBL/GenBank/DDBJ databases">
        <title>Pantoea intestinalis SRCM103226 isolated form the mealworm.</title>
        <authorList>
            <person name="Jeong D.-Y."/>
            <person name="Kim J.W."/>
        </authorList>
    </citation>
    <scope>NUCLEOTIDE SEQUENCE [LARGE SCALE GENOMIC DNA]</scope>
    <source>
        <strain evidence="1 2">SRCM103226</strain>
    </source>
</reference>